<protein>
    <submittedName>
        <fullName evidence="1">Uncharacterized protein</fullName>
    </submittedName>
</protein>
<organism evidence="1">
    <name type="scientific">Arundo donax</name>
    <name type="common">Giant reed</name>
    <name type="synonym">Donax arundinaceus</name>
    <dbReference type="NCBI Taxonomy" id="35708"/>
    <lineage>
        <taxon>Eukaryota</taxon>
        <taxon>Viridiplantae</taxon>
        <taxon>Streptophyta</taxon>
        <taxon>Embryophyta</taxon>
        <taxon>Tracheophyta</taxon>
        <taxon>Spermatophyta</taxon>
        <taxon>Magnoliopsida</taxon>
        <taxon>Liliopsida</taxon>
        <taxon>Poales</taxon>
        <taxon>Poaceae</taxon>
        <taxon>PACMAD clade</taxon>
        <taxon>Arundinoideae</taxon>
        <taxon>Arundineae</taxon>
        <taxon>Arundo</taxon>
    </lineage>
</organism>
<dbReference type="AlphaFoldDB" id="A0A0A9E7Z0"/>
<reference evidence="1" key="2">
    <citation type="journal article" date="2015" name="Data Brief">
        <title>Shoot transcriptome of the giant reed, Arundo donax.</title>
        <authorList>
            <person name="Barrero R.A."/>
            <person name="Guerrero F.D."/>
            <person name="Moolhuijzen P."/>
            <person name="Goolsby J.A."/>
            <person name="Tidwell J."/>
            <person name="Bellgard S.E."/>
            <person name="Bellgard M.I."/>
        </authorList>
    </citation>
    <scope>NUCLEOTIDE SEQUENCE</scope>
    <source>
        <tissue evidence="1">Shoot tissue taken approximately 20 cm above the soil surface</tissue>
    </source>
</reference>
<evidence type="ECO:0000313" key="1">
    <source>
        <dbReference type="EMBL" id="JAD96176.1"/>
    </source>
</evidence>
<proteinExistence type="predicted"/>
<sequence>MSRRVLVVTAERSRKHLNLTVVTVSERIVFYFYI</sequence>
<name>A0A0A9E7Z0_ARUDO</name>
<accession>A0A0A9E7Z0</accession>
<dbReference type="EMBL" id="GBRH01201719">
    <property type="protein sequence ID" value="JAD96176.1"/>
    <property type="molecule type" value="Transcribed_RNA"/>
</dbReference>
<reference evidence="1" key="1">
    <citation type="submission" date="2014-09" db="EMBL/GenBank/DDBJ databases">
        <authorList>
            <person name="Magalhaes I.L.F."/>
            <person name="Oliveira U."/>
            <person name="Santos F.R."/>
            <person name="Vidigal T.H.D.A."/>
            <person name="Brescovit A.D."/>
            <person name="Santos A.J."/>
        </authorList>
    </citation>
    <scope>NUCLEOTIDE SEQUENCE</scope>
    <source>
        <tissue evidence="1">Shoot tissue taken approximately 20 cm above the soil surface</tissue>
    </source>
</reference>